<organism evidence="1">
    <name type="scientific">marine sediment metagenome</name>
    <dbReference type="NCBI Taxonomy" id="412755"/>
    <lineage>
        <taxon>unclassified sequences</taxon>
        <taxon>metagenomes</taxon>
        <taxon>ecological metagenomes</taxon>
    </lineage>
</organism>
<dbReference type="AlphaFoldDB" id="X1C7V3"/>
<protein>
    <submittedName>
        <fullName evidence="1">Uncharacterized protein</fullName>
    </submittedName>
</protein>
<gene>
    <name evidence="1" type="ORF">S01H4_44154</name>
</gene>
<accession>X1C7V3</accession>
<dbReference type="EMBL" id="BART01024450">
    <property type="protein sequence ID" value="GAH04151.1"/>
    <property type="molecule type" value="Genomic_DNA"/>
</dbReference>
<sequence>MTITVTASGDFTAGVDKVQIFCGQNDATGVVVPGIYDFTITDATTIVLTASCVDTAPAGALNLSFVVIDGDNDMVLAYLEDGEESG</sequence>
<comment type="caution">
    <text evidence="1">The sequence shown here is derived from an EMBL/GenBank/DDBJ whole genome shotgun (WGS) entry which is preliminary data.</text>
</comment>
<evidence type="ECO:0000313" key="1">
    <source>
        <dbReference type="EMBL" id="GAH04151.1"/>
    </source>
</evidence>
<proteinExistence type="predicted"/>
<name>X1C7V3_9ZZZZ</name>
<feature type="non-terminal residue" evidence="1">
    <location>
        <position position="86"/>
    </location>
</feature>
<reference evidence="1" key="1">
    <citation type="journal article" date="2014" name="Front. Microbiol.">
        <title>High frequency of phylogenetically diverse reductive dehalogenase-homologous genes in deep subseafloor sedimentary metagenomes.</title>
        <authorList>
            <person name="Kawai M."/>
            <person name="Futagami T."/>
            <person name="Toyoda A."/>
            <person name="Takaki Y."/>
            <person name="Nishi S."/>
            <person name="Hori S."/>
            <person name="Arai W."/>
            <person name="Tsubouchi T."/>
            <person name="Morono Y."/>
            <person name="Uchiyama I."/>
            <person name="Ito T."/>
            <person name="Fujiyama A."/>
            <person name="Inagaki F."/>
            <person name="Takami H."/>
        </authorList>
    </citation>
    <scope>NUCLEOTIDE SEQUENCE</scope>
    <source>
        <strain evidence="1">Expedition CK06-06</strain>
    </source>
</reference>